<accession>A0A151LIL6</accession>
<dbReference type="VEuPathDB" id="PlasmoDB:PGABG01_1115500"/>
<dbReference type="InterPro" id="IPR036070">
    <property type="entry name" value="Nop_dom_sf"/>
</dbReference>
<evidence type="ECO:0000313" key="8">
    <source>
        <dbReference type="EMBL" id="KYN98825.1"/>
    </source>
</evidence>
<dbReference type="GO" id="GO:0032040">
    <property type="term" value="C:small-subunit processome"/>
    <property type="evidence" value="ECO:0007669"/>
    <property type="project" value="InterPro"/>
</dbReference>
<dbReference type="InterPro" id="IPR012974">
    <property type="entry name" value="NOP58/56_N"/>
</dbReference>
<dbReference type="PANTHER" id="PTHR10894">
    <property type="entry name" value="NUCLEOLAR PROTEIN 5 NUCLEOLAR PROTEIN NOP5 NOP58"/>
    <property type="match status" value="1"/>
</dbReference>
<feature type="compositionally biased region" description="Acidic residues" evidence="6">
    <location>
        <begin position="550"/>
        <end position="622"/>
    </location>
</feature>
<dbReference type="Proteomes" id="UP000076004">
    <property type="component" value="Unassembled WGS sequence"/>
</dbReference>
<dbReference type="Pfam" id="PF01798">
    <property type="entry name" value="Nop"/>
    <property type="match status" value="1"/>
</dbReference>
<feature type="compositionally biased region" description="Acidic residues" evidence="6">
    <location>
        <begin position="513"/>
        <end position="542"/>
    </location>
</feature>
<dbReference type="VEuPathDB" id="PlasmoDB:PGSY75_1118500"/>
<feature type="compositionally biased region" description="Acidic residues" evidence="6">
    <location>
        <begin position="478"/>
        <end position="487"/>
    </location>
</feature>
<feature type="region of interest" description="Disordered" evidence="6">
    <location>
        <begin position="440"/>
        <end position="622"/>
    </location>
</feature>
<feature type="compositionally biased region" description="Basic residues" evidence="6">
    <location>
        <begin position="491"/>
        <end position="505"/>
    </location>
</feature>
<dbReference type="GO" id="GO:0042254">
    <property type="term" value="P:ribosome biogenesis"/>
    <property type="evidence" value="ECO:0007669"/>
    <property type="project" value="UniProtKB-KW"/>
</dbReference>
<evidence type="ECO:0000256" key="6">
    <source>
        <dbReference type="SAM" id="MobiDB-lite"/>
    </source>
</evidence>
<dbReference type="Pfam" id="PF08156">
    <property type="entry name" value="NOP5NT"/>
    <property type="match status" value="1"/>
</dbReference>
<evidence type="ECO:0000256" key="5">
    <source>
        <dbReference type="ARBA" id="ARBA00040742"/>
    </source>
</evidence>
<feature type="domain" description="Nop" evidence="7">
    <location>
        <begin position="294"/>
        <end position="412"/>
    </location>
</feature>
<proteinExistence type="inferred from homology"/>
<dbReference type="FunFam" id="1.10.287.4070:FF:000005">
    <property type="entry name" value="SnoRNA binding domain containing protein"/>
    <property type="match status" value="1"/>
</dbReference>
<dbReference type="SMART" id="SM00931">
    <property type="entry name" value="NOSIC"/>
    <property type="match status" value="1"/>
</dbReference>
<feature type="compositionally biased region" description="Basic and acidic residues" evidence="6">
    <location>
        <begin position="440"/>
        <end position="451"/>
    </location>
</feature>
<dbReference type="InterPro" id="IPR042239">
    <property type="entry name" value="Nop_C"/>
</dbReference>
<dbReference type="Gene3D" id="1.10.287.4070">
    <property type="match status" value="1"/>
</dbReference>
<dbReference type="KEGG" id="pgab:PGSY75_1118500"/>
<dbReference type="SUPFAM" id="SSF89124">
    <property type="entry name" value="Nop domain"/>
    <property type="match status" value="1"/>
</dbReference>
<dbReference type="Gene3D" id="1.10.246.90">
    <property type="entry name" value="Nop domain"/>
    <property type="match status" value="1"/>
</dbReference>
<dbReference type="PROSITE" id="PS51358">
    <property type="entry name" value="NOP"/>
    <property type="match status" value="1"/>
</dbReference>
<comment type="subcellular location">
    <subcellularLocation>
        <location evidence="1">Nucleus</location>
        <location evidence="1">Nucleolus</location>
    </subcellularLocation>
</comment>
<dbReference type="InterPro" id="IPR002687">
    <property type="entry name" value="Nop_dom"/>
</dbReference>
<dbReference type="FunFam" id="1.10.246.90:FF:000006">
    <property type="entry name" value="Pre-RNA processing ribonucleoprotein, putative"/>
    <property type="match status" value="1"/>
</dbReference>
<feature type="compositionally biased region" description="Basic residues" evidence="6">
    <location>
        <begin position="452"/>
        <end position="463"/>
    </location>
</feature>
<comment type="caution">
    <text evidence="8">The sequence shown here is derived from an EMBL/GenBank/DDBJ whole genome shotgun (WGS) entry which is preliminary data.</text>
</comment>
<name>A0A151LIL6_9APIC</name>
<keyword evidence="4" id="KW-0539">Nucleus</keyword>
<evidence type="ECO:0000256" key="1">
    <source>
        <dbReference type="ARBA" id="ARBA00004604"/>
    </source>
</evidence>
<dbReference type="InterPro" id="IPR045056">
    <property type="entry name" value="Nop56/Nop58"/>
</dbReference>
<dbReference type="AlphaFoldDB" id="A0A151LIL6"/>
<keyword evidence="3" id="KW-0690">Ribosome biogenesis</keyword>
<evidence type="ECO:0000256" key="3">
    <source>
        <dbReference type="ARBA" id="ARBA00022517"/>
    </source>
</evidence>
<organism evidence="8 9">
    <name type="scientific">Plasmodium gaboni</name>
    <dbReference type="NCBI Taxonomy" id="647221"/>
    <lineage>
        <taxon>Eukaryota</taxon>
        <taxon>Sar</taxon>
        <taxon>Alveolata</taxon>
        <taxon>Apicomplexa</taxon>
        <taxon>Aconoidasida</taxon>
        <taxon>Haemosporida</taxon>
        <taxon>Plasmodiidae</taxon>
        <taxon>Plasmodium</taxon>
        <taxon>Plasmodium (Laverania)</taxon>
    </lineage>
</organism>
<evidence type="ECO:0000256" key="4">
    <source>
        <dbReference type="ARBA" id="ARBA00023242"/>
    </source>
</evidence>
<gene>
    <name evidence="8" type="ORF">PGSY75_1118500</name>
</gene>
<dbReference type="EMBL" id="LVLB01000012">
    <property type="protein sequence ID" value="KYN98825.1"/>
    <property type="molecule type" value="Genomic_DNA"/>
</dbReference>
<feature type="compositionally biased region" description="Basic and acidic residues" evidence="6">
    <location>
        <begin position="464"/>
        <end position="477"/>
    </location>
</feature>
<evidence type="ECO:0000313" key="9">
    <source>
        <dbReference type="Proteomes" id="UP000076004"/>
    </source>
</evidence>
<evidence type="ECO:0000256" key="2">
    <source>
        <dbReference type="ARBA" id="ARBA00009211"/>
    </source>
</evidence>
<protein>
    <recommendedName>
        <fullName evidence="5">Nucleolar protein 56</fullName>
    </recommendedName>
</protein>
<dbReference type="RefSeq" id="XP_018641102.1">
    <property type="nucleotide sequence ID" value="XM_018786307.1"/>
</dbReference>
<dbReference type="GO" id="GO:0030515">
    <property type="term" value="F:snoRNA binding"/>
    <property type="evidence" value="ECO:0007669"/>
    <property type="project" value="InterPro"/>
</dbReference>
<dbReference type="InterPro" id="IPR012976">
    <property type="entry name" value="NOSIC"/>
</dbReference>
<evidence type="ECO:0000259" key="7">
    <source>
        <dbReference type="PROSITE" id="PS51358"/>
    </source>
</evidence>
<comment type="similarity">
    <text evidence="2">Belongs to the NOP5/NOP56 family.</text>
</comment>
<dbReference type="PANTHER" id="PTHR10894:SF0">
    <property type="entry name" value="NUCLEOLAR PROTEIN 56"/>
    <property type="match status" value="1"/>
</dbReference>
<sequence length="622" mass="72540">MKKLYILFECSAGYFLLKIEEWEQIGSSEELEKKILKSDIFHQMVEFCAFIPFETAERALDNLLNINEGKATPFLLSFLEQNLPNNKNKYELGVADINLGKNLSNVGFNIIHNNNVLELFRACRQYYLKKISTYVNNIDIDIKHFNIGLGHSYSRSKLKLDPRKQDKSIINSIGTIESLDKNINLFSMRVIEWYSWHFPELKKIVTDVCMYCKLVNLIQIKEKFDFDEYEDKINDITQNEDLTKNICKVANLSIGQELTEEDLANILNFSNEVINLSNTRNILWNYLDNKLNIVSPNLKELLGNTLSARLISHAGSLVNLAKCPSSSIQIFGSEKALFNSLKGNKKTPKYGILYNSSYISKTPLPLKGRMSRYLSCKSAMAARIDSFSDYPTNSYGLIFKKQLEHKIQHMVKGVKLSKNIDYINEAEQIYRNELSSFHKDGKLDKQLNKEDKKKKKKKKKNKRKHDEDQPSGHSHQDEQDEKDEQDEGEKKKKRKKDKKKKKKDKKRENNEAQNEDDTNANSQMDDDLNGDVNEDLNDDVDGMTEHIEVQDEDEHERDVDQEQEQEENQEEEQDQEEEQEEEEKQEEQQEQEEQDQEKENDSDENEEDSDPEEDSDEDEEDD</sequence>
<dbReference type="GO" id="GO:0031428">
    <property type="term" value="C:box C/D methylation guide snoRNP complex"/>
    <property type="evidence" value="ECO:0007669"/>
    <property type="project" value="InterPro"/>
</dbReference>
<dbReference type="GeneID" id="29776903"/>
<reference evidence="8 9" key="1">
    <citation type="journal article" date="2016" name="Nat. Commun.">
        <title>Genomes of cryptic chimpanzee Plasmodium species reveal key evolutionary events leading to human malaria.</title>
        <authorList>
            <person name="Sundararaman S.A."/>
            <person name="Plenderleith L.J."/>
            <person name="Liu W."/>
            <person name="Loy D.E."/>
            <person name="Learn G.H."/>
            <person name="Li Y."/>
            <person name="Shaw K.S."/>
            <person name="Ayouba A."/>
            <person name="Peeters M."/>
            <person name="Speede S."/>
            <person name="Shaw G.M."/>
            <person name="Bushman F.D."/>
            <person name="Brisson D."/>
            <person name="Rayner J.C."/>
            <person name="Sharp P.M."/>
            <person name="Hahn B.H."/>
        </authorList>
    </citation>
    <scope>NUCLEOTIDE SEQUENCE [LARGE SCALE GENOMIC DNA]</scope>
    <source>
        <strain evidence="8 9">SY75</strain>
    </source>
</reference>